<dbReference type="FunFam" id="3.40.30.10:FF:000096">
    <property type="entry name" value="Glutathione S-transferase kappa"/>
    <property type="match status" value="1"/>
</dbReference>
<evidence type="ECO:0000256" key="3">
    <source>
        <dbReference type="ARBA" id="ARBA00047960"/>
    </source>
</evidence>
<dbReference type="GO" id="GO:0006749">
    <property type="term" value="P:glutathione metabolic process"/>
    <property type="evidence" value="ECO:0007669"/>
    <property type="project" value="TreeGrafter"/>
</dbReference>
<dbReference type="Pfam" id="PF01323">
    <property type="entry name" value="DSBA"/>
    <property type="match status" value="1"/>
</dbReference>
<dbReference type="EMBL" id="MK814856">
    <property type="protein sequence ID" value="QGA89085.1"/>
    <property type="molecule type" value="mRNA"/>
</dbReference>
<evidence type="ECO:0000313" key="7">
    <source>
        <dbReference type="EMBL" id="QGA89085.1"/>
    </source>
</evidence>
<organism evidence="7">
    <name type="scientific">Physella acuta</name>
    <name type="common">Acute bladder snail</name>
    <name type="synonym">Physa acuta</name>
    <dbReference type="NCBI Taxonomy" id="109671"/>
    <lineage>
        <taxon>Eukaryota</taxon>
        <taxon>Metazoa</taxon>
        <taxon>Spiralia</taxon>
        <taxon>Lophotrochozoa</taxon>
        <taxon>Mollusca</taxon>
        <taxon>Gastropoda</taxon>
        <taxon>Heterobranchia</taxon>
        <taxon>Euthyneura</taxon>
        <taxon>Panpulmonata</taxon>
        <taxon>Hygrophila</taxon>
        <taxon>Lymnaeoidea</taxon>
        <taxon>Physidae</taxon>
        <taxon>Physella</taxon>
    </lineage>
</organism>
<accession>A0A5Q0V3Q3</accession>
<evidence type="ECO:0000256" key="2">
    <source>
        <dbReference type="ARBA" id="ARBA00022679"/>
    </source>
</evidence>
<dbReference type="InterPro" id="IPR051924">
    <property type="entry name" value="GST_Kappa/NadH"/>
</dbReference>
<dbReference type="Gene3D" id="3.40.30.10">
    <property type="entry name" value="Glutaredoxin"/>
    <property type="match status" value="1"/>
</dbReference>
<dbReference type="InterPro" id="IPR014440">
    <property type="entry name" value="HCCAis_GSTk"/>
</dbReference>
<dbReference type="PIRSF" id="PIRSF006386">
    <property type="entry name" value="HCCAis_GSTk"/>
    <property type="match status" value="1"/>
</dbReference>
<keyword evidence="2 4" id="KW-0808">Transferase</keyword>
<dbReference type="SUPFAM" id="SSF52833">
    <property type="entry name" value="Thioredoxin-like"/>
    <property type="match status" value="1"/>
</dbReference>
<dbReference type="PANTHER" id="PTHR42943">
    <property type="entry name" value="GLUTATHIONE S-TRANSFERASE KAPPA"/>
    <property type="match status" value="1"/>
</dbReference>
<comment type="similarity">
    <text evidence="1 4">Belongs to the GST superfamily. Kappa family.</text>
</comment>
<feature type="active site" description="Nucleophile" evidence="5">
    <location>
        <position position="14"/>
    </location>
</feature>
<dbReference type="PANTHER" id="PTHR42943:SF2">
    <property type="entry name" value="GLUTATHIONE S-TRANSFERASE KAPPA 1"/>
    <property type="match status" value="1"/>
</dbReference>
<dbReference type="AlphaFoldDB" id="A0A5Q0V3Q3"/>
<reference evidence="7" key="1">
    <citation type="submission" date="2019-04" db="EMBL/GenBank/DDBJ databases">
        <title>Effects of endosulfan in genes related to detoxification and stress response on Physella acuta.</title>
        <authorList>
            <person name="Martinez-Guitarte J.-L."/>
            <person name="Alonso M."/>
            <person name="Muniz-Gonzalez A.-B."/>
        </authorList>
    </citation>
    <scope>NUCLEOTIDE SEQUENCE</scope>
</reference>
<dbReference type="EC" id="2.5.1.18" evidence="4"/>
<evidence type="ECO:0000256" key="1">
    <source>
        <dbReference type="ARBA" id="ARBA00006494"/>
    </source>
</evidence>
<proteinExistence type="evidence at transcript level"/>
<dbReference type="GO" id="GO:0005777">
    <property type="term" value="C:peroxisome"/>
    <property type="evidence" value="ECO:0007669"/>
    <property type="project" value="TreeGrafter"/>
</dbReference>
<dbReference type="GO" id="GO:0004602">
    <property type="term" value="F:glutathione peroxidase activity"/>
    <property type="evidence" value="ECO:0007669"/>
    <property type="project" value="TreeGrafter"/>
</dbReference>
<dbReference type="InterPro" id="IPR036249">
    <property type="entry name" value="Thioredoxin-like_sf"/>
</dbReference>
<comment type="catalytic activity">
    <reaction evidence="3 4">
        <text>RX + glutathione = an S-substituted glutathione + a halide anion + H(+)</text>
        <dbReference type="Rhea" id="RHEA:16437"/>
        <dbReference type="ChEBI" id="CHEBI:15378"/>
        <dbReference type="ChEBI" id="CHEBI:16042"/>
        <dbReference type="ChEBI" id="CHEBI:17792"/>
        <dbReference type="ChEBI" id="CHEBI:57925"/>
        <dbReference type="ChEBI" id="CHEBI:90779"/>
        <dbReference type="EC" id="2.5.1.18"/>
    </reaction>
</comment>
<dbReference type="GO" id="GO:0004364">
    <property type="term" value="F:glutathione transferase activity"/>
    <property type="evidence" value="ECO:0007669"/>
    <property type="project" value="UniProtKB-UniRule"/>
</dbReference>
<evidence type="ECO:0000259" key="6">
    <source>
        <dbReference type="Pfam" id="PF01323"/>
    </source>
</evidence>
<evidence type="ECO:0000256" key="5">
    <source>
        <dbReference type="PIRSR" id="PIRSR006386-1"/>
    </source>
</evidence>
<feature type="domain" description="DSBA-like thioredoxin" evidence="6">
    <location>
        <begin position="6"/>
        <end position="208"/>
    </location>
</feature>
<evidence type="ECO:0000256" key="4">
    <source>
        <dbReference type="PIRNR" id="PIRNR006386"/>
    </source>
</evidence>
<dbReference type="InterPro" id="IPR001853">
    <property type="entry name" value="DSBA-like_thioredoxin_dom"/>
</dbReference>
<protein>
    <recommendedName>
        <fullName evidence="4">Glutathione S-transferase kappa</fullName>
        <ecNumber evidence="4">2.5.1.18</ecNumber>
    </recommendedName>
</protein>
<sequence>MSKKSVEFFYDVVSPYTWFAFEVMCRYQHRWNIALKLRPFYLGAIMHESGNKPPATVPNKGAYSIKDVQRLGKYFDVPIKFPKNPFEMMIIKGTLPTQRFLTAIDMTHPEMLEKVSRELWMRNWNRDEDVTEQSSLAAAAKEAGMSEENITAVLKLITDEKVKNKLKQTTKEATELGAFGSPMIVVDINGQKEWVFGSDRFPILADLLGEKWEGPLPGTSSKL</sequence>
<name>A0A5Q0V3Q3_PHYAT</name>
<dbReference type="GO" id="GO:0005739">
    <property type="term" value="C:mitochondrion"/>
    <property type="evidence" value="ECO:0007669"/>
    <property type="project" value="TreeGrafter"/>
</dbReference>